<feature type="compositionally biased region" description="Basic and acidic residues" evidence="1">
    <location>
        <begin position="39"/>
        <end position="48"/>
    </location>
</feature>
<evidence type="ECO:0000313" key="2">
    <source>
        <dbReference type="EMBL" id="GJN04585.1"/>
    </source>
</evidence>
<reference evidence="2" key="1">
    <citation type="journal article" date="2018" name="DNA Res.">
        <title>Multiple hybrid de novo genome assembly of finger millet, an orphan allotetraploid crop.</title>
        <authorList>
            <person name="Hatakeyama M."/>
            <person name="Aluri S."/>
            <person name="Balachadran M.T."/>
            <person name="Sivarajan S.R."/>
            <person name="Patrignani A."/>
            <person name="Gruter S."/>
            <person name="Poveda L."/>
            <person name="Shimizu-Inatsugi R."/>
            <person name="Baeten J."/>
            <person name="Francoijs K.J."/>
            <person name="Nataraja K.N."/>
            <person name="Reddy Y.A.N."/>
            <person name="Phadnis S."/>
            <person name="Ravikumar R.L."/>
            <person name="Schlapbach R."/>
            <person name="Sreeman S.M."/>
            <person name="Shimizu K.K."/>
        </authorList>
    </citation>
    <scope>NUCLEOTIDE SEQUENCE</scope>
</reference>
<accession>A0AAV5D3I2</accession>
<feature type="region of interest" description="Disordered" evidence="1">
    <location>
        <begin position="1"/>
        <end position="100"/>
    </location>
</feature>
<name>A0AAV5D3I2_ELECO</name>
<gene>
    <name evidence="2" type="primary">ga22148</name>
    <name evidence="2" type="ORF">PR202_ga22148</name>
</gene>
<reference evidence="2" key="2">
    <citation type="submission" date="2021-12" db="EMBL/GenBank/DDBJ databases">
        <title>Resequencing data analysis of finger millet.</title>
        <authorList>
            <person name="Hatakeyama M."/>
            <person name="Aluri S."/>
            <person name="Balachadran M.T."/>
            <person name="Sivarajan S.R."/>
            <person name="Poveda L."/>
            <person name="Shimizu-Inatsugi R."/>
            <person name="Schlapbach R."/>
            <person name="Sreeman S.M."/>
            <person name="Shimizu K.K."/>
        </authorList>
    </citation>
    <scope>NUCLEOTIDE SEQUENCE</scope>
</reference>
<feature type="compositionally biased region" description="Polar residues" evidence="1">
    <location>
        <begin position="9"/>
        <end position="18"/>
    </location>
</feature>
<organism evidence="2 3">
    <name type="scientific">Eleusine coracana subsp. coracana</name>
    <dbReference type="NCBI Taxonomy" id="191504"/>
    <lineage>
        <taxon>Eukaryota</taxon>
        <taxon>Viridiplantae</taxon>
        <taxon>Streptophyta</taxon>
        <taxon>Embryophyta</taxon>
        <taxon>Tracheophyta</taxon>
        <taxon>Spermatophyta</taxon>
        <taxon>Magnoliopsida</taxon>
        <taxon>Liliopsida</taxon>
        <taxon>Poales</taxon>
        <taxon>Poaceae</taxon>
        <taxon>PACMAD clade</taxon>
        <taxon>Chloridoideae</taxon>
        <taxon>Cynodonteae</taxon>
        <taxon>Eleusininae</taxon>
        <taxon>Eleusine</taxon>
    </lineage>
</organism>
<dbReference type="EMBL" id="BQKI01000011">
    <property type="protein sequence ID" value="GJN04585.1"/>
    <property type="molecule type" value="Genomic_DNA"/>
</dbReference>
<dbReference type="Proteomes" id="UP001054889">
    <property type="component" value="Unassembled WGS sequence"/>
</dbReference>
<protein>
    <submittedName>
        <fullName evidence="2">Uncharacterized protein</fullName>
    </submittedName>
</protein>
<keyword evidence="3" id="KW-1185">Reference proteome</keyword>
<dbReference type="AlphaFoldDB" id="A0AAV5D3I2"/>
<proteinExistence type="predicted"/>
<evidence type="ECO:0000256" key="1">
    <source>
        <dbReference type="SAM" id="MobiDB-lite"/>
    </source>
</evidence>
<evidence type="ECO:0000313" key="3">
    <source>
        <dbReference type="Proteomes" id="UP001054889"/>
    </source>
</evidence>
<comment type="caution">
    <text evidence="2">The sequence shown here is derived from an EMBL/GenBank/DDBJ whole genome shotgun (WGS) entry which is preliminary data.</text>
</comment>
<sequence>MTATPPPCSSSKRTSTCPLTRAHARGNKTQAWLANKAHNTRDHGEHAHSGGTKSTCRERKGKQGSKSDGEVRMISSRQFEETSYAEVAREKGDEGSDGFSPWLEQVVTAATTRVAVPTDL</sequence>